<dbReference type="Proteomes" id="UP000237481">
    <property type="component" value="Unassembled WGS sequence"/>
</dbReference>
<dbReference type="InterPro" id="IPR003953">
    <property type="entry name" value="FAD-dep_OxRdtase_2_FAD-bd"/>
</dbReference>
<evidence type="ECO:0000259" key="8">
    <source>
        <dbReference type="Pfam" id="PF05199"/>
    </source>
</evidence>
<name>A0A2S4KXE2_9HYPO</name>
<dbReference type="AlphaFoldDB" id="A0A2S4KXE2"/>
<accession>A0A2S4KXE2</accession>
<feature type="domain" description="FAD-dependent oxidoreductase 2 FAD-binding" evidence="7">
    <location>
        <begin position="218"/>
        <end position="251"/>
    </location>
</feature>
<dbReference type="PANTHER" id="PTHR46056">
    <property type="entry name" value="LONG-CHAIN-ALCOHOL OXIDASE"/>
    <property type="match status" value="1"/>
</dbReference>
<dbReference type="Pfam" id="PF05199">
    <property type="entry name" value="GMC_oxred_C"/>
    <property type="match status" value="1"/>
</dbReference>
<evidence type="ECO:0000259" key="7">
    <source>
        <dbReference type="Pfam" id="PF00890"/>
    </source>
</evidence>
<dbReference type="PANTHER" id="PTHR46056:SF12">
    <property type="entry name" value="LONG-CHAIN-ALCOHOL OXIDASE"/>
    <property type="match status" value="1"/>
</dbReference>
<feature type="domain" description="Glucose-methanol-choline oxidoreductase C-terminal" evidence="8">
    <location>
        <begin position="573"/>
        <end position="728"/>
    </location>
</feature>
<evidence type="ECO:0000256" key="5">
    <source>
        <dbReference type="PIRSR" id="PIRSR028937-1"/>
    </source>
</evidence>
<keyword evidence="2" id="KW-0285">Flavoprotein</keyword>
<reference evidence="9 10" key="1">
    <citation type="submission" date="2018-01" db="EMBL/GenBank/DDBJ databases">
        <title>Harnessing the power of phylogenomics to disentangle the directionality and signatures of interkingdom host jumping in the parasitic fungal genus Tolypocladium.</title>
        <authorList>
            <person name="Quandt C.A."/>
            <person name="Patterson W."/>
            <person name="Spatafora J.W."/>
        </authorList>
    </citation>
    <scope>NUCLEOTIDE SEQUENCE [LARGE SCALE GENOMIC DNA]</scope>
    <source>
        <strain evidence="9 10">NRBC 100945</strain>
    </source>
</reference>
<comment type="caution">
    <text evidence="9">The sequence shown here is derived from an EMBL/GenBank/DDBJ whole genome shotgun (WGS) entry which is preliminary data.</text>
</comment>
<dbReference type="InterPro" id="IPR007867">
    <property type="entry name" value="GMC_OxRtase_C"/>
</dbReference>
<dbReference type="SUPFAM" id="SSF51905">
    <property type="entry name" value="FAD/NAD(P)-binding domain"/>
    <property type="match status" value="1"/>
</dbReference>
<dbReference type="Gene3D" id="3.50.50.60">
    <property type="entry name" value="FAD/NAD(P)-binding domain"/>
    <property type="match status" value="2"/>
</dbReference>
<dbReference type="InterPro" id="IPR000172">
    <property type="entry name" value="GMC_OxRdtase_N"/>
</dbReference>
<evidence type="ECO:0000256" key="2">
    <source>
        <dbReference type="ARBA" id="ARBA00022630"/>
    </source>
</evidence>
<dbReference type="OrthoDB" id="269227at2759"/>
<dbReference type="STRING" id="94208.A0A2S4KXE2"/>
<protein>
    <submittedName>
        <fullName evidence="9">Long-chain-alcohol oxidase FAO2</fullName>
    </submittedName>
</protein>
<keyword evidence="3" id="KW-0274">FAD</keyword>
<dbReference type="Pfam" id="PF00732">
    <property type="entry name" value="GMC_oxred_N"/>
    <property type="match status" value="1"/>
</dbReference>
<organism evidence="9 10">
    <name type="scientific">Tolypocladium paradoxum</name>
    <dbReference type="NCBI Taxonomy" id="94208"/>
    <lineage>
        <taxon>Eukaryota</taxon>
        <taxon>Fungi</taxon>
        <taxon>Dikarya</taxon>
        <taxon>Ascomycota</taxon>
        <taxon>Pezizomycotina</taxon>
        <taxon>Sordariomycetes</taxon>
        <taxon>Hypocreomycetidae</taxon>
        <taxon>Hypocreales</taxon>
        <taxon>Ophiocordycipitaceae</taxon>
        <taxon>Tolypocladium</taxon>
    </lineage>
</organism>
<dbReference type="EMBL" id="PKSG01000486">
    <property type="protein sequence ID" value="POR34854.1"/>
    <property type="molecule type" value="Genomic_DNA"/>
</dbReference>
<gene>
    <name evidence="9" type="ORF">TPAR_04963</name>
</gene>
<evidence type="ECO:0000256" key="1">
    <source>
        <dbReference type="ARBA" id="ARBA00010790"/>
    </source>
</evidence>
<keyword evidence="4" id="KW-0560">Oxidoreductase</keyword>
<dbReference type="GO" id="GO:0016020">
    <property type="term" value="C:membrane"/>
    <property type="evidence" value="ECO:0007669"/>
    <property type="project" value="UniProtKB-SubCell"/>
</dbReference>
<feature type="active site" description="Proton acceptor" evidence="5">
    <location>
        <position position="676"/>
    </location>
</feature>
<evidence type="ECO:0000259" key="6">
    <source>
        <dbReference type="Pfam" id="PF00732"/>
    </source>
</evidence>
<evidence type="ECO:0000256" key="3">
    <source>
        <dbReference type="ARBA" id="ARBA00022827"/>
    </source>
</evidence>
<evidence type="ECO:0000313" key="10">
    <source>
        <dbReference type="Proteomes" id="UP000237481"/>
    </source>
</evidence>
<keyword evidence="10" id="KW-1185">Reference proteome</keyword>
<comment type="similarity">
    <text evidence="1">Belongs to the GMC oxidoreductase family.</text>
</comment>
<dbReference type="Pfam" id="PF00890">
    <property type="entry name" value="FAD_binding_2"/>
    <property type="match status" value="1"/>
</dbReference>
<evidence type="ECO:0000313" key="9">
    <source>
        <dbReference type="EMBL" id="POR34854.1"/>
    </source>
</evidence>
<dbReference type="GO" id="GO:0046577">
    <property type="term" value="F:long-chain-alcohol oxidase activity"/>
    <property type="evidence" value="ECO:0007669"/>
    <property type="project" value="UniProtKB-EC"/>
</dbReference>
<dbReference type="GO" id="GO:0050660">
    <property type="term" value="F:flavin adenine dinucleotide binding"/>
    <property type="evidence" value="ECO:0007669"/>
    <property type="project" value="InterPro"/>
</dbReference>
<proteinExistence type="inferred from homology"/>
<evidence type="ECO:0000256" key="4">
    <source>
        <dbReference type="ARBA" id="ARBA00023002"/>
    </source>
</evidence>
<sequence>MDLPLEHTPVATPLPEPPSGEFMSIAQWETLFALLDGVLPSITSATSSTDASKLTLPEHDFERALDRAARSLQEPPSKGMLKAYLEYRPSEDEAFRTDVLRTLSIAAQRRQLAKVLNLLGTTYGSLILTGYWNPVTEQPAKAREAIVKSWTNSRLGALRMLAKAIVSAAQKANAMTSPYFASLSGYTDAPRNWKAGEGYDFDFIQLGPGDAVHEITTDVVIIGSGCGGGVSAKNLAEAGHKVLVVDKGYYFPPSQLPMTQAAACNHLFDHGGIYMTDNASTSVVCGGAWGGGGTVNWSVCLRLQDFVREEWAATGLPLFTSPEFDECMDRVWDFVGASTHGIRHNHRNQAILDGASKLGWKARAVEQNTASKEHYCGQCHLGCGSAEKRGPTVAWLPAAAEAGAEFMEGFTVDKVTFAADDVTATGVEGLWTARDANGQVHTPEDSRTQRRVRIKADKVIVSAGSLWSPVILTKSGIKNQNVGRNLHLHPCNFVTAEYKEDTRPWEGGIITSYSGEFENLDRNGHGVKLEPTCMVPYAALAVQTWHSALDAKLLALKYRHLASFISLTRDRDTGRVYPDPRTGSPRIDYTVSDFDRDHTLEGVQALAKICYATGATEIRPHLPGLAPYVPDDGGERQRRLVAGKDPEFTDPAFAAWLQQLRKAGNKAPEAIWSSAHQMGTCRMSAEEDSGVVDVNGKVWGTRNLYVADASVFPSASGVNPMVTVMSVADWISRGVAEDLKARDEHVPGLEMPAGVGVMRIREQSASGT</sequence>
<feature type="domain" description="Glucose-methanol-choline oxidoreductase N-terminal" evidence="6">
    <location>
        <begin position="266"/>
        <end position="491"/>
    </location>
</feature>
<dbReference type="InterPro" id="IPR036188">
    <property type="entry name" value="FAD/NAD-bd_sf"/>
</dbReference>